<sequence>MNKIIAICLFLIISRSFSQISISPQISTFYTDNLYRSPQKTGDWLSNFAINLVYEHPNFPFSFNLVPEYNWYKEHTQQNFAFVNTSLEYYPFLDKNEIWQFYGSLDWATRLNKEDYKFYNYQQLRMSLALYRDGDFALNQWTYQLQWRNFDQYDALSSVSNYFNWQFNKPLPTRTTLIANVGLASRYYENQIRYIVINDTLDWSNWRSSGRNQRPPKIITRTIPVNSNPVNLNQLQCSIRLAQNILPTLGVYLQYRKSFDLASSGLFQNYASYLGDDELFDDPLSYLNNEWSSQITWLMPARWKLQLHSSYNRKSYLKETAFISENDLTGSGNFRRDTKIDCALNLSKKFIVKDKWTLNLDGQIYYVQNQSNSYWFDYTNLIWGLNLNLIFLQGANNE</sequence>
<comment type="caution">
    <text evidence="2">The sequence shown here is derived from an EMBL/GenBank/DDBJ whole genome shotgun (WGS) entry which is preliminary data.</text>
</comment>
<dbReference type="EMBL" id="DRTD01000005">
    <property type="protein sequence ID" value="HHE54151.1"/>
    <property type="molecule type" value="Genomic_DNA"/>
</dbReference>
<evidence type="ECO:0000256" key="1">
    <source>
        <dbReference type="SAM" id="SignalP"/>
    </source>
</evidence>
<organism evidence="2">
    <name type="scientific">Caldithrix abyssi</name>
    <dbReference type="NCBI Taxonomy" id="187145"/>
    <lineage>
        <taxon>Bacteria</taxon>
        <taxon>Pseudomonadati</taxon>
        <taxon>Calditrichota</taxon>
        <taxon>Calditrichia</taxon>
        <taxon>Calditrichales</taxon>
        <taxon>Calditrichaceae</taxon>
        <taxon>Caldithrix</taxon>
    </lineage>
</organism>
<reference evidence="2" key="1">
    <citation type="journal article" date="2020" name="mSystems">
        <title>Genome- and Community-Level Interaction Insights into Carbon Utilization and Element Cycling Functions of Hydrothermarchaeota in Hydrothermal Sediment.</title>
        <authorList>
            <person name="Zhou Z."/>
            <person name="Liu Y."/>
            <person name="Xu W."/>
            <person name="Pan J."/>
            <person name="Luo Z.H."/>
            <person name="Li M."/>
        </authorList>
    </citation>
    <scope>NUCLEOTIDE SEQUENCE [LARGE SCALE GENOMIC DNA]</scope>
    <source>
        <strain evidence="2">HyVt-76</strain>
    </source>
</reference>
<evidence type="ECO:0000313" key="2">
    <source>
        <dbReference type="EMBL" id="HHE54151.1"/>
    </source>
</evidence>
<feature type="signal peptide" evidence="1">
    <location>
        <begin position="1"/>
        <end position="18"/>
    </location>
</feature>
<dbReference type="Proteomes" id="UP000886111">
    <property type="component" value="Unassembled WGS sequence"/>
</dbReference>
<proteinExistence type="predicted"/>
<dbReference type="AlphaFoldDB" id="A0A7V5H1J6"/>
<gene>
    <name evidence="2" type="ORF">ENL21_00080</name>
</gene>
<protein>
    <submittedName>
        <fullName evidence="2">Uncharacterized protein</fullName>
    </submittedName>
</protein>
<keyword evidence="1" id="KW-0732">Signal</keyword>
<name>A0A7V5H1J6_CALAY</name>
<accession>A0A7V5H1J6</accession>
<feature type="chain" id="PRO_5031142947" evidence="1">
    <location>
        <begin position="19"/>
        <end position="398"/>
    </location>
</feature>